<evidence type="ECO:0000313" key="2">
    <source>
        <dbReference type="Proteomes" id="UP001335325"/>
    </source>
</evidence>
<keyword evidence="2" id="KW-1185">Reference proteome</keyword>
<name>A0ABZ1GWY5_9ACTN</name>
<protein>
    <recommendedName>
        <fullName evidence="3">Integrase catalytic domain-containing protein</fullName>
    </recommendedName>
</protein>
<dbReference type="RefSeq" id="WP_326756386.1">
    <property type="nucleotide sequence ID" value="NZ_CP109134.1"/>
</dbReference>
<dbReference type="EMBL" id="CP109134">
    <property type="protein sequence ID" value="WSD10687.1"/>
    <property type="molecule type" value="Genomic_DNA"/>
</dbReference>
<dbReference type="GeneID" id="91548222"/>
<sequence>MQTWSGRVCVAFVLDAYSRRIVGRQAAIRMRTDLPLDALETALWRRKTKKDAGLIHPGRAGRFPVGRVVHR</sequence>
<gene>
    <name evidence="1" type="ORF">OIE73_36635</name>
</gene>
<evidence type="ECO:0008006" key="3">
    <source>
        <dbReference type="Google" id="ProtNLM"/>
    </source>
</evidence>
<proteinExistence type="predicted"/>
<accession>A0ABZ1GWY5</accession>
<organism evidence="1 2">
    <name type="scientific">Streptomyces hirsutus</name>
    <dbReference type="NCBI Taxonomy" id="35620"/>
    <lineage>
        <taxon>Bacteria</taxon>
        <taxon>Bacillati</taxon>
        <taxon>Actinomycetota</taxon>
        <taxon>Actinomycetes</taxon>
        <taxon>Kitasatosporales</taxon>
        <taxon>Streptomycetaceae</taxon>
        <taxon>Streptomyces</taxon>
    </lineage>
</organism>
<evidence type="ECO:0000313" key="1">
    <source>
        <dbReference type="EMBL" id="WSD10687.1"/>
    </source>
</evidence>
<reference evidence="1 2" key="1">
    <citation type="submission" date="2022-10" db="EMBL/GenBank/DDBJ databases">
        <title>The complete genomes of actinobacterial strains from the NBC collection.</title>
        <authorList>
            <person name="Joergensen T.S."/>
            <person name="Alvarez Arevalo M."/>
            <person name="Sterndorff E.B."/>
            <person name="Faurdal D."/>
            <person name="Vuksanovic O."/>
            <person name="Mourched A.-S."/>
            <person name="Charusanti P."/>
            <person name="Shaw S."/>
            <person name="Blin K."/>
            <person name="Weber T."/>
        </authorList>
    </citation>
    <scope>NUCLEOTIDE SEQUENCE [LARGE SCALE GENOMIC DNA]</scope>
    <source>
        <strain evidence="1 2">NBC 01753</strain>
    </source>
</reference>
<dbReference type="Proteomes" id="UP001335325">
    <property type="component" value="Chromosome"/>
</dbReference>